<sequence>MYCGDGVWLVSTLRFTFRPSWVPNLRRVAAVVLYLIRSWFSFCSYGWIGFHE</sequence>
<keyword evidence="1" id="KW-0472">Membrane</keyword>
<keyword evidence="3" id="KW-1185">Reference proteome</keyword>
<feature type="transmembrane region" description="Helical" evidence="1">
    <location>
        <begin position="28"/>
        <end position="48"/>
    </location>
</feature>
<reference evidence="2 3" key="1">
    <citation type="journal article" date="2018" name="Front. Plant Sci.">
        <title>Red Clover (Trifolium pratense) and Zigzag Clover (T. medium) - A Picture of Genomic Similarities and Differences.</title>
        <authorList>
            <person name="Dluhosova J."/>
            <person name="Istvanek J."/>
            <person name="Nedelnik J."/>
            <person name="Repkova J."/>
        </authorList>
    </citation>
    <scope>NUCLEOTIDE SEQUENCE [LARGE SCALE GENOMIC DNA]</scope>
    <source>
        <strain evidence="3">cv. 10/8</strain>
        <tissue evidence="2">Leaf</tissue>
    </source>
</reference>
<accession>A0A392RQP3</accession>
<dbReference type="EMBL" id="LXQA010255562">
    <property type="protein sequence ID" value="MCI38414.1"/>
    <property type="molecule type" value="Genomic_DNA"/>
</dbReference>
<dbReference type="AlphaFoldDB" id="A0A392RQP3"/>
<evidence type="ECO:0000313" key="2">
    <source>
        <dbReference type="EMBL" id="MCI38414.1"/>
    </source>
</evidence>
<organism evidence="2 3">
    <name type="scientific">Trifolium medium</name>
    <dbReference type="NCBI Taxonomy" id="97028"/>
    <lineage>
        <taxon>Eukaryota</taxon>
        <taxon>Viridiplantae</taxon>
        <taxon>Streptophyta</taxon>
        <taxon>Embryophyta</taxon>
        <taxon>Tracheophyta</taxon>
        <taxon>Spermatophyta</taxon>
        <taxon>Magnoliopsida</taxon>
        <taxon>eudicotyledons</taxon>
        <taxon>Gunneridae</taxon>
        <taxon>Pentapetalae</taxon>
        <taxon>rosids</taxon>
        <taxon>fabids</taxon>
        <taxon>Fabales</taxon>
        <taxon>Fabaceae</taxon>
        <taxon>Papilionoideae</taxon>
        <taxon>50 kb inversion clade</taxon>
        <taxon>NPAAA clade</taxon>
        <taxon>Hologalegina</taxon>
        <taxon>IRL clade</taxon>
        <taxon>Trifolieae</taxon>
        <taxon>Trifolium</taxon>
    </lineage>
</organism>
<comment type="caution">
    <text evidence="2">The sequence shown here is derived from an EMBL/GenBank/DDBJ whole genome shotgun (WGS) entry which is preliminary data.</text>
</comment>
<evidence type="ECO:0000313" key="3">
    <source>
        <dbReference type="Proteomes" id="UP000265520"/>
    </source>
</evidence>
<name>A0A392RQP3_9FABA</name>
<proteinExistence type="predicted"/>
<keyword evidence="1" id="KW-1133">Transmembrane helix</keyword>
<dbReference type="Proteomes" id="UP000265520">
    <property type="component" value="Unassembled WGS sequence"/>
</dbReference>
<feature type="non-terminal residue" evidence="2">
    <location>
        <position position="52"/>
    </location>
</feature>
<evidence type="ECO:0000256" key="1">
    <source>
        <dbReference type="SAM" id="Phobius"/>
    </source>
</evidence>
<protein>
    <submittedName>
        <fullName evidence="2">Uncharacterized protein</fullName>
    </submittedName>
</protein>
<keyword evidence="1" id="KW-0812">Transmembrane</keyword>